<dbReference type="PANTHER" id="PTHR43654:SF1">
    <property type="entry name" value="ISOPENTENYL PHOSPHATE KINASE"/>
    <property type="match status" value="1"/>
</dbReference>
<evidence type="ECO:0000313" key="9">
    <source>
        <dbReference type="EMBL" id="ACB42562.1"/>
    </source>
</evidence>
<dbReference type="RefSeq" id="YP_002048772.1">
    <property type="nucleotide sequence ID" value="NC_011087.1"/>
</dbReference>
<proteinExistence type="inferred from homology"/>
<dbReference type="InterPro" id="IPR015947">
    <property type="entry name" value="PUA-like_sf"/>
</dbReference>
<dbReference type="InterPro" id="IPR036393">
    <property type="entry name" value="AceGlu_kinase-like_sf"/>
</dbReference>
<dbReference type="GO" id="GO:0004349">
    <property type="term" value="F:glutamate 5-kinase activity"/>
    <property type="evidence" value="ECO:0007669"/>
    <property type="project" value="InterPro"/>
</dbReference>
<reference evidence="9" key="2">
    <citation type="journal article" date="2008" name="Curr. Biol.">
        <title>Chromatophore genome sequence of Paulinella sheds light on acquisition of photosynthesis by eukaryotes.</title>
        <authorList>
            <person name="Nowack E.C.M."/>
            <person name="Melkonian M."/>
            <person name="Gloeckner G."/>
        </authorList>
    </citation>
    <scope>NUCLEOTIDE SEQUENCE [LARGE SCALE GENOMIC DNA]</scope>
</reference>
<dbReference type="InterPro" id="IPR036974">
    <property type="entry name" value="PUA_sf"/>
</dbReference>
<reference evidence="9" key="1">
    <citation type="submission" date="2007-08" db="EMBL/GenBank/DDBJ databases">
        <authorList>
            <person name="Gloeckner G."/>
            <person name="Nowack E."/>
            <person name="Melkonian M."/>
        </authorList>
    </citation>
    <scope>NUCLEOTIDE SEQUENCE</scope>
</reference>
<evidence type="ECO:0000256" key="4">
    <source>
        <dbReference type="ARBA" id="ARBA00022679"/>
    </source>
</evidence>
<dbReference type="InterPro" id="IPR001048">
    <property type="entry name" value="Asp/Glu/Uridylate_kinase"/>
</dbReference>
<keyword evidence="4" id="KW-0808">Transferase</keyword>
<dbReference type="InterPro" id="IPR005715">
    <property type="entry name" value="Glu_5kinase/COase_Synthase"/>
</dbReference>
<dbReference type="PANTHER" id="PTHR43654">
    <property type="entry name" value="GLUTAMATE 5-KINASE"/>
    <property type="match status" value="1"/>
</dbReference>
<dbReference type="NCBIfam" id="TIGR01027">
    <property type="entry name" value="proB"/>
    <property type="match status" value="1"/>
</dbReference>
<dbReference type="AlphaFoldDB" id="B1X3P3"/>
<dbReference type="InterPro" id="IPR002478">
    <property type="entry name" value="PUA"/>
</dbReference>
<dbReference type="PROSITE" id="PS50890">
    <property type="entry name" value="PUA"/>
    <property type="match status" value="1"/>
</dbReference>
<evidence type="ECO:0000256" key="6">
    <source>
        <dbReference type="ARBA" id="ARBA00022777"/>
    </source>
</evidence>
<dbReference type="GO" id="GO:0008652">
    <property type="term" value="P:amino acid biosynthetic process"/>
    <property type="evidence" value="ECO:0007669"/>
    <property type="project" value="UniProtKB-KW"/>
</dbReference>
<dbReference type="Pfam" id="PF01472">
    <property type="entry name" value="PUA"/>
    <property type="match status" value="1"/>
</dbReference>
<keyword evidence="3" id="KW-0641">Proline biosynthesis</keyword>
<dbReference type="Gene3D" id="2.30.130.10">
    <property type="entry name" value="PUA domain"/>
    <property type="match status" value="1"/>
</dbReference>
<dbReference type="EMBL" id="CP000815">
    <property type="protein sequence ID" value="ACB42562.1"/>
    <property type="molecule type" value="Genomic_DNA"/>
</dbReference>
<dbReference type="Gene3D" id="3.40.1160.10">
    <property type="entry name" value="Acetylglutamate kinase-like"/>
    <property type="match status" value="1"/>
</dbReference>
<dbReference type="CDD" id="cd21157">
    <property type="entry name" value="PUA_G5K"/>
    <property type="match status" value="1"/>
</dbReference>
<accession>B1X3P3</accession>
<geneLocation type="organellar chromatophore" evidence="9"/>
<dbReference type="SMART" id="SM00359">
    <property type="entry name" value="PUA"/>
    <property type="match status" value="1"/>
</dbReference>
<dbReference type="Pfam" id="PF00696">
    <property type="entry name" value="AA_kinase"/>
    <property type="match status" value="1"/>
</dbReference>
<dbReference type="InterPro" id="IPR019797">
    <property type="entry name" value="Glutamate_5-kinase_CS"/>
</dbReference>
<organism evidence="9">
    <name type="scientific">Paulinella chromatophora</name>
    <dbReference type="NCBI Taxonomy" id="39717"/>
    <lineage>
        <taxon>Eukaryota</taxon>
        <taxon>Sar</taxon>
        <taxon>Rhizaria</taxon>
        <taxon>Cercozoa</taxon>
        <taxon>Imbricatea</taxon>
        <taxon>Silicofilosea</taxon>
        <taxon>Euglyphida</taxon>
        <taxon>Paulinellidae</taxon>
        <taxon>Paulinella</taxon>
    </lineage>
</organism>
<evidence type="ECO:0000256" key="7">
    <source>
        <dbReference type="ARBA" id="ARBA00022840"/>
    </source>
</evidence>
<dbReference type="HAMAP" id="MF_00456">
    <property type="entry name" value="ProB"/>
    <property type="match status" value="1"/>
</dbReference>
<dbReference type="InterPro" id="IPR041739">
    <property type="entry name" value="G5K_ProB"/>
</dbReference>
<dbReference type="FunFam" id="3.40.1160.10:FF:000018">
    <property type="entry name" value="Glutamate 5-kinase"/>
    <property type="match status" value="1"/>
</dbReference>
<keyword evidence="1" id="KW-0963">Cytoplasm</keyword>
<feature type="domain" description="PUA" evidence="8">
    <location>
        <begin position="275"/>
        <end position="353"/>
    </location>
</feature>
<keyword evidence="7" id="KW-0067">ATP-binding</keyword>
<gene>
    <name evidence="9" type="primary">proB</name>
    <name evidence="9" type="ordered locus">PCC_0110</name>
</gene>
<keyword evidence="9" id="KW-0934">Plastid</keyword>
<dbReference type="GO" id="GO:0005524">
    <property type="term" value="F:ATP binding"/>
    <property type="evidence" value="ECO:0007669"/>
    <property type="project" value="UniProtKB-KW"/>
</dbReference>
<evidence type="ECO:0000259" key="8">
    <source>
        <dbReference type="SMART" id="SM00359"/>
    </source>
</evidence>
<dbReference type="PIRSF" id="PIRSF000729">
    <property type="entry name" value="GK"/>
    <property type="match status" value="1"/>
</dbReference>
<dbReference type="SUPFAM" id="SSF53633">
    <property type="entry name" value="Carbamate kinase-like"/>
    <property type="match status" value="1"/>
</dbReference>
<evidence type="ECO:0000256" key="1">
    <source>
        <dbReference type="ARBA" id="ARBA00022490"/>
    </source>
</evidence>
<evidence type="ECO:0000256" key="3">
    <source>
        <dbReference type="ARBA" id="ARBA00022650"/>
    </source>
</evidence>
<evidence type="ECO:0000256" key="2">
    <source>
        <dbReference type="ARBA" id="ARBA00022605"/>
    </source>
</evidence>
<dbReference type="SUPFAM" id="SSF88697">
    <property type="entry name" value="PUA domain-like"/>
    <property type="match status" value="1"/>
</dbReference>
<dbReference type="GO" id="GO:0005829">
    <property type="term" value="C:cytosol"/>
    <property type="evidence" value="ECO:0007669"/>
    <property type="project" value="TreeGrafter"/>
</dbReference>
<name>B1X3P3_PAUCH</name>
<evidence type="ECO:0000256" key="5">
    <source>
        <dbReference type="ARBA" id="ARBA00022741"/>
    </source>
</evidence>
<protein>
    <submittedName>
        <fullName evidence="9">Gamma-glutamyl kinase</fullName>
    </submittedName>
</protein>
<sequence length="373" mass="40674">MVKRRVIKVGTSLLRGTYGRDTRTVIADLARSLAAEHSRQNLITLVTSGAVGLGCDSLNLIKRPTDVLSLQAAASIGQGRLITLYDAAFSEYNIRVGQVLLTRGDLASKRRYQNASRTLSQLLNWGAIPIVNENDTLATDELRFGDNDTLSALIAIAIKADELILLTDVEQLYSSDPRQDSNARPIDIVYDLAELEELESHTNGSEWGTGGITTKLAAARIATASGVRVRLADGRDPTVLDALFKGEARGTVFEPNSKLMGDRQSWLAHAIKIKGELTIDNESEKALLEGGASLLISGIINVRGTFGRKNTVRLVNLDGKEIAKGICIMSSQELEEMLEISNYQLERSFAYIPIPIVINKEQLILSIDTLQAE</sequence>
<dbReference type="GO" id="GO:0003723">
    <property type="term" value="F:RNA binding"/>
    <property type="evidence" value="ECO:0007669"/>
    <property type="project" value="InterPro"/>
</dbReference>
<dbReference type="InterPro" id="IPR001057">
    <property type="entry name" value="Glu/AcGlu_kinase"/>
</dbReference>
<dbReference type="GeneID" id="6481430"/>
<dbReference type="CDD" id="cd04242">
    <property type="entry name" value="AAK_G5K_ProB"/>
    <property type="match status" value="1"/>
</dbReference>
<keyword evidence="6 9" id="KW-0418">Kinase</keyword>
<dbReference type="InterPro" id="IPR011529">
    <property type="entry name" value="Glu_5kinase"/>
</dbReference>
<keyword evidence="5" id="KW-0547">Nucleotide-binding</keyword>
<dbReference type="PROSITE" id="PS00902">
    <property type="entry name" value="GLUTAMATE_5_KINASE"/>
    <property type="match status" value="1"/>
</dbReference>
<keyword evidence="2" id="KW-0028">Amino-acid biosynthesis</keyword>
<dbReference type="PRINTS" id="PR00474">
    <property type="entry name" value="GLU5KINASE"/>
</dbReference>